<proteinExistence type="predicted"/>
<organism evidence="1 2">
    <name type="scientific">Hypoxylon rubiginosum</name>
    <dbReference type="NCBI Taxonomy" id="110542"/>
    <lineage>
        <taxon>Eukaryota</taxon>
        <taxon>Fungi</taxon>
        <taxon>Dikarya</taxon>
        <taxon>Ascomycota</taxon>
        <taxon>Pezizomycotina</taxon>
        <taxon>Sordariomycetes</taxon>
        <taxon>Xylariomycetidae</taxon>
        <taxon>Xylariales</taxon>
        <taxon>Hypoxylaceae</taxon>
        <taxon>Hypoxylon</taxon>
    </lineage>
</organism>
<name>A0ACB9YSX5_9PEZI</name>
<evidence type="ECO:0000313" key="2">
    <source>
        <dbReference type="Proteomes" id="UP001497700"/>
    </source>
</evidence>
<dbReference type="Proteomes" id="UP001497700">
    <property type="component" value="Unassembled WGS sequence"/>
</dbReference>
<accession>A0ACB9YSX5</accession>
<dbReference type="EMBL" id="MU393526">
    <property type="protein sequence ID" value="KAI4862429.1"/>
    <property type="molecule type" value="Genomic_DNA"/>
</dbReference>
<evidence type="ECO:0000313" key="1">
    <source>
        <dbReference type="EMBL" id="KAI4862429.1"/>
    </source>
</evidence>
<keyword evidence="2" id="KW-1185">Reference proteome</keyword>
<sequence length="1219" mass="134416">MATPEGKEHAPNNGEQGSSNQTHHTSRQLPRVPPTPSPAKRLLPVIPEIELPEADETSNTLPANGQPGEDGGGVKDGAKDIEYTFWSSRAKHSDSGVGMGSWGERARKIRKLPEISIPPPGSELGPLIPAPSPWSDRSSLPLPEHLHGPSMQLPQALPPRGLLPLPSKRYTSARLPRKLLHAPALPGFPPVPPLPEPSTSLGPNPNLKVRSKGSGPPPKLRLPDPPSSLDPDQKPRSKQPQRKAKMSEEQKRKLNELRRKKKAEQRNKDHGSILIHPLAVDKTTKDVSTNEIGNSNGSSGLEVTKTSVASPPKHTANAKDSTIKPTSGEESDKTGQVDSSKPTEARAMQPGLTKSTDPILWESWKDLCYLIDDLDLGNEILQCIAEAKPGSEEANISLELLHGLAHNPPLDWPLLATLATMVERLGKSKTDSSGEQTIPISEESQDLSVEMTDQNAGNEITVCDSSSKLDTDPNNTESVKAQDATVVGIPTVTAESGTVDLPEEHSAHAPEPLEDLSTKVDAPVPVPPRHSGPDHPNKTTSKTKSTQEVEEETAADISRKREKVAKAKERKKKKAAEEWEKKKKAEEIKQSIKEQRRIQQEKAAQTKTILKKPDDPPQQTDSDARGKEVKRPLLEQEPKRIDENRPSKDVENRVHGKVPRDNEQLMQSTTPKKHPDEDKSQVQHPGKKEAIPTKWKIIKPTEVLNIRKHLQVHRPPKPDFQWRQKSLDSKPRPGPQSNSKVQSGNELRVRKIQTARRQPSQGQAVRQPSHSEIQPTKPQPNRQVEAIRQLLHPGVPPSQPQPSSKREAVPQLSRSEIQPTQPQPNSQGQAARQPSHSEVQPTHPQPSLQGQADCQPSHPEIQPTDPQPSCQEQVVDQPSDSEILPSQPQPSIKQQAVPQPSHPETEPSRPKSKFRVKLPPQPEAVSQPEVVSQPEYQAQSLPVSKPGDSSTSPLPPGGSLQEVSPKPPVLEGGKSPAQEGGKGPMTNTRDVSHELYQNLQNDYRRLEDSYRNLSTQNKDLHDQNKDLHDQNKDLYTRNVQLSNQDKDSLIVIHQLESHNLHIRSEYDTLYDTYQRLLYDQQWQQTEMQGLGGVNRNPNPPGVVYSHGLPYHHGSTNPPMQGNPNLASQMGMGLNAGAPTTREPARRMGKYKGKYQEPKGKSKESEGTSEGTSGGTSKGKRAVSPLAVVKEKEEEDEDEDENLRKSYVFGLSRGERRVSI</sequence>
<reference evidence="1 2" key="1">
    <citation type="journal article" date="2022" name="New Phytol.">
        <title>Ecological generalism drives hyperdiversity of secondary metabolite gene clusters in xylarialean endophytes.</title>
        <authorList>
            <person name="Franco M.E.E."/>
            <person name="Wisecaver J.H."/>
            <person name="Arnold A.E."/>
            <person name="Ju Y.M."/>
            <person name="Slot J.C."/>
            <person name="Ahrendt S."/>
            <person name="Moore L.P."/>
            <person name="Eastman K.E."/>
            <person name="Scott K."/>
            <person name="Konkel Z."/>
            <person name="Mondo S.J."/>
            <person name="Kuo A."/>
            <person name="Hayes R.D."/>
            <person name="Haridas S."/>
            <person name="Andreopoulos B."/>
            <person name="Riley R."/>
            <person name="LaButti K."/>
            <person name="Pangilinan J."/>
            <person name="Lipzen A."/>
            <person name="Amirebrahimi M."/>
            <person name="Yan J."/>
            <person name="Adam C."/>
            <person name="Keymanesh K."/>
            <person name="Ng V."/>
            <person name="Louie K."/>
            <person name="Northen T."/>
            <person name="Drula E."/>
            <person name="Henrissat B."/>
            <person name="Hsieh H.M."/>
            <person name="Youens-Clark K."/>
            <person name="Lutzoni F."/>
            <person name="Miadlikowska J."/>
            <person name="Eastwood D.C."/>
            <person name="Hamelin R.C."/>
            <person name="Grigoriev I.V."/>
            <person name="U'Ren J.M."/>
        </authorList>
    </citation>
    <scope>NUCLEOTIDE SEQUENCE [LARGE SCALE GENOMIC DNA]</scope>
    <source>
        <strain evidence="1 2">CBS 119005</strain>
    </source>
</reference>
<comment type="caution">
    <text evidence="1">The sequence shown here is derived from an EMBL/GenBank/DDBJ whole genome shotgun (WGS) entry which is preliminary data.</text>
</comment>
<protein>
    <submittedName>
        <fullName evidence="1">Uncharacterized protein</fullName>
    </submittedName>
</protein>
<gene>
    <name evidence="1" type="ORF">F4820DRAFT_451000</name>
</gene>